<reference evidence="1" key="1">
    <citation type="submission" date="2020-04" db="EMBL/GenBank/DDBJ databases">
        <title>A chromosome-scale assembly and high-density genetic map of the yellow drum (Nibea albiflora) genome.</title>
        <authorList>
            <person name="Xu D."/>
            <person name="Zhang W."/>
            <person name="Chen R."/>
            <person name="Tan P."/>
            <person name="Wang L."/>
            <person name="Song H."/>
            <person name="Tian L."/>
            <person name="Zhu Q."/>
            <person name="Wang B."/>
        </authorList>
    </citation>
    <scope>NUCLEOTIDE SEQUENCE</scope>
    <source>
        <strain evidence="1">ZJHYS-2018</strain>
    </source>
</reference>
<evidence type="ECO:0000313" key="2">
    <source>
        <dbReference type="Proteomes" id="UP000805704"/>
    </source>
</evidence>
<evidence type="ECO:0000313" key="1">
    <source>
        <dbReference type="EMBL" id="KAG8013189.1"/>
    </source>
</evidence>
<keyword evidence="2" id="KW-1185">Reference proteome</keyword>
<proteinExistence type="predicted"/>
<sequence>MRSPLGRCRLEDSEAAASGSGRVCPEIISSSSTVIDTCILCLCAQGISAHRSDDPSCRLTSALTVADLTSD</sequence>
<dbReference type="Proteomes" id="UP000805704">
    <property type="component" value="Chromosome 11"/>
</dbReference>
<feature type="non-terminal residue" evidence="1">
    <location>
        <position position="71"/>
    </location>
</feature>
<name>A0ACB7FG72_NIBAL</name>
<gene>
    <name evidence="1" type="ORF">GBF38_021437</name>
</gene>
<protein>
    <submittedName>
        <fullName evidence="1">Uncharacterized protein</fullName>
    </submittedName>
</protein>
<dbReference type="EMBL" id="CM024799">
    <property type="protein sequence ID" value="KAG8013189.1"/>
    <property type="molecule type" value="Genomic_DNA"/>
</dbReference>
<organism evidence="1 2">
    <name type="scientific">Nibea albiflora</name>
    <name type="common">Yellow drum</name>
    <name type="synonym">Corvina albiflora</name>
    <dbReference type="NCBI Taxonomy" id="240163"/>
    <lineage>
        <taxon>Eukaryota</taxon>
        <taxon>Metazoa</taxon>
        <taxon>Chordata</taxon>
        <taxon>Craniata</taxon>
        <taxon>Vertebrata</taxon>
        <taxon>Euteleostomi</taxon>
        <taxon>Actinopterygii</taxon>
        <taxon>Neopterygii</taxon>
        <taxon>Teleostei</taxon>
        <taxon>Neoteleostei</taxon>
        <taxon>Acanthomorphata</taxon>
        <taxon>Eupercaria</taxon>
        <taxon>Sciaenidae</taxon>
        <taxon>Nibea</taxon>
    </lineage>
</organism>
<accession>A0ACB7FG72</accession>
<comment type="caution">
    <text evidence="1">The sequence shown here is derived from an EMBL/GenBank/DDBJ whole genome shotgun (WGS) entry which is preliminary data.</text>
</comment>